<feature type="compositionally biased region" description="Low complexity" evidence="1">
    <location>
        <begin position="208"/>
        <end position="225"/>
    </location>
</feature>
<feature type="signal peptide" evidence="2">
    <location>
        <begin position="1"/>
        <end position="26"/>
    </location>
</feature>
<reference evidence="3" key="3">
    <citation type="submission" date="2024-01" db="EMBL/GenBank/DDBJ databases">
        <authorList>
            <person name="De La Cruz K.F."/>
            <person name="Townsend E.C."/>
            <person name="Salamzade R."/>
            <person name="Kalan L.R."/>
        </authorList>
    </citation>
    <scope>NUCLEOTIDE SEQUENCE</scope>
    <source>
        <strain evidence="3">LK2569</strain>
    </source>
</reference>
<feature type="chain" id="PRO_5030596689" evidence="2">
    <location>
        <begin position="27"/>
        <end position="225"/>
    </location>
</feature>
<dbReference type="Proteomes" id="UP001558353">
    <property type="component" value="Unassembled WGS sequence"/>
</dbReference>
<reference evidence="3 6" key="2">
    <citation type="journal article" date="2024" name="Fungal Genet. Biol.">
        <title>The porcine skin microbiome exhibits broad fungal antagonism.</title>
        <authorList>
            <person name="De La Cruz K.F."/>
            <person name="Townsend E.C."/>
            <person name="Alex Cheong J.Z."/>
            <person name="Salamzade R."/>
            <person name="Liu A."/>
            <person name="Sandstrom S."/>
            <person name="Davila E."/>
            <person name="Huang L."/>
            <person name="Xu K.H."/>
            <person name="Wu S.Y."/>
            <person name="Meudt J.J."/>
            <person name="Shanmuganayagam D."/>
            <person name="Gibson A.L.F."/>
            <person name="Kalan L.R."/>
        </authorList>
    </citation>
    <scope>NUCLEOTIDE SEQUENCE [LARGE SCALE GENOMIC DNA]</scope>
    <source>
        <strain evidence="3 6">LK2569</strain>
    </source>
</reference>
<evidence type="ECO:0000256" key="1">
    <source>
        <dbReference type="SAM" id="MobiDB-lite"/>
    </source>
</evidence>
<organism evidence="4 5">
    <name type="scientific">Corynebacterium xerosis</name>
    <dbReference type="NCBI Taxonomy" id="1725"/>
    <lineage>
        <taxon>Bacteria</taxon>
        <taxon>Bacillati</taxon>
        <taxon>Actinomycetota</taxon>
        <taxon>Actinomycetes</taxon>
        <taxon>Mycobacteriales</taxon>
        <taxon>Corynebacteriaceae</taxon>
        <taxon>Corynebacterium</taxon>
    </lineage>
</organism>
<dbReference type="PROSITE" id="PS51257">
    <property type="entry name" value="PROKAR_LIPOPROTEIN"/>
    <property type="match status" value="1"/>
</dbReference>
<dbReference type="RefSeq" id="WP_168937879.1">
    <property type="nucleotide sequence ID" value="NZ_JABAGA010000004.1"/>
</dbReference>
<reference evidence="4 5" key="1">
    <citation type="submission" date="2020-04" db="EMBL/GenBank/DDBJ databases">
        <authorList>
            <person name="Hitch T.C.A."/>
            <person name="Wylensek D."/>
            <person name="Clavel T."/>
        </authorList>
    </citation>
    <scope>NUCLEOTIDE SEQUENCE [LARGE SCALE GENOMIC DNA]</scope>
    <source>
        <strain evidence="4 5">BL-383-APC-2I</strain>
    </source>
</reference>
<proteinExistence type="predicted"/>
<feature type="compositionally biased region" description="Pro residues" evidence="1">
    <location>
        <begin position="110"/>
        <end position="126"/>
    </location>
</feature>
<keyword evidence="6" id="KW-1185">Reference proteome</keyword>
<accession>A0A7X9SWW9</accession>
<evidence type="ECO:0000313" key="5">
    <source>
        <dbReference type="Proteomes" id="UP000589552"/>
    </source>
</evidence>
<feature type="compositionally biased region" description="Pro residues" evidence="1">
    <location>
        <begin position="136"/>
        <end position="147"/>
    </location>
</feature>
<feature type="compositionally biased region" description="Basic and acidic residues" evidence="1">
    <location>
        <begin position="81"/>
        <end position="92"/>
    </location>
</feature>
<evidence type="ECO:0000313" key="6">
    <source>
        <dbReference type="Proteomes" id="UP001558353"/>
    </source>
</evidence>
<protein>
    <submittedName>
        <fullName evidence="4">Uncharacterized protein</fullName>
    </submittedName>
</protein>
<feature type="compositionally biased region" description="Low complexity" evidence="1">
    <location>
        <begin position="148"/>
        <end position="157"/>
    </location>
</feature>
<evidence type="ECO:0000313" key="4">
    <source>
        <dbReference type="EMBL" id="NMF09490.1"/>
    </source>
</evidence>
<evidence type="ECO:0000256" key="2">
    <source>
        <dbReference type="SAM" id="SignalP"/>
    </source>
</evidence>
<dbReference type="EMBL" id="JABAGA010000004">
    <property type="protein sequence ID" value="NMF09490.1"/>
    <property type="molecule type" value="Genomic_DNA"/>
</dbReference>
<dbReference type="Proteomes" id="UP000589552">
    <property type="component" value="Unassembled WGS sequence"/>
</dbReference>
<gene>
    <name evidence="4" type="ORF">HF852_07770</name>
    <name evidence="3" type="ORF">VVR64_11695</name>
</gene>
<comment type="caution">
    <text evidence="4">The sequence shown here is derived from an EMBL/GenBank/DDBJ whole genome shotgun (WGS) entry which is preliminary data.</text>
</comment>
<sequence>MRARTAGLGIAAIMAAATAGCAGASAVDGPAAPSVADEGQLPRVPDDSGLGADGGGSPSATSAITDAPDRATTVVPSPPRSGRDVRAPRADDPYLPPRAVIPDATGTPTAPAPADPPTSTPAPPTTAPEETTTPTLPNPQRPRPLLPPGGELPDLPQWELDAPSGGKEPDKGDSTTGTDATDDSNDSADSGNPADSGDSGDSGDSDGRATTPNAPATATGAPSDR</sequence>
<feature type="compositionally biased region" description="Low complexity" evidence="1">
    <location>
        <begin position="187"/>
        <end position="199"/>
    </location>
</feature>
<feature type="region of interest" description="Disordered" evidence="1">
    <location>
        <begin position="21"/>
        <end position="225"/>
    </location>
</feature>
<dbReference type="AlphaFoldDB" id="A0A7X9SWW9"/>
<evidence type="ECO:0000313" key="3">
    <source>
        <dbReference type="EMBL" id="MEX3529713.1"/>
    </source>
</evidence>
<dbReference type="EMBL" id="JAYWMA010000019">
    <property type="protein sequence ID" value="MEX3529713.1"/>
    <property type="molecule type" value="Genomic_DNA"/>
</dbReference>
<name>A0A7X9SWW9_9CORY</name>
<keyword evidence="2" id="KW-0732">Signal</keyword>